<dbReference type="AlphaFoldDB" id="A0A834X0T4"/>
<dbReference type="Proteomes" id="UP000634136">
    <property type="component" value="Unassembled WGS sequence"/>
</dbReference>
<evidence type="ECO:0000313" key="2">
    <source>
        <dbReference type="EMBL" id="KAF7836061.1"/>
    </source>
</evidence>
<reference evidence="2" key="1">
    <citation type="submission" date="2020-09" db="EMBL/GenBank/DDBJ databases">
        <title>Genome-Enabled Discovery of Anthraquinone Biosynthesis in Senna tora.</title>
        <authorList>
            <person name="Kang S.-H."/>
            <person name="Pandey R.P."/>
            <person name="Lee C.-M."/>
            <person name="Sim J.-S."/>
            <person name="Jeong J.-T."/>
            <person name="Choi B.-S."/>
            <person name="Jung M."/>
            <person name="Ginzburg D."/>
            <person name="Zhao K."/>
            <person name="Won S.Y."/>
            <person name="Oh T.-J."/>
            <person name="Yu Y."/>
            <person name="Kim N.-H."/>
            <person name="Lee O.R."/>
            <person name="Lee T.-H."/>
            <person name="Bashyal P."/>
            <person name="Kim T.-S."/>
            <person name="Lee W.-H."/>
            <person name="Kawkins C."/>
            <person name="Kim C.-K."/>
            <person name="Kim J.S."/>
            <person name="Ahn B.O."/>
            <person name="Rhee S.Y."/>
            <person name="Sohng J.K."/>
        </authorList>
    </citation>
    <scope>NUCLEOTIDE SEQUENCE</scope>
    <source>
        <tissue evidence="2">Leaf</tissue>
    </source>
</reference>
<accession>A0A834X0T4</accession>
<dbReference type="EMBL" id="JAAIUW010000004">
    <property type="protein sequence ID" value="KAF7836061.1"/>
    <property type="molecule type" value="Genomic_DNA"/>
</dbReference>
<protein>
    <submittedName>
        <fullName evidence="2">Uncharacterized protein</fullName>
    </submittedName>
</protein>
<evidence type="ECO:0000313" key="3">
    <source>
        <dbReference type="Proteomes" id="UP000634136"/>
    </source>
</evidence>
<feature type="region of interest" description="Disordered" evidence="1">
    <location>
        <begin position="1"/>
        <end position="27"/>
    </location>
</feature>
<evidence type="ECO:0000256" key="1">
    <source>
        <dbReference type="SAM" id="MobiDB-lite"/>
    </source>
</evidence>
<name>A0A834X0T4_9FABA</name>
<organism evidence="2 3">
    <name type="scientific">Senna tora</name>
    <dbReference type="NCBI Taxonomy" id="362788"/>
    <lineage>
        <taxon>Eukaryota</taxon>
        <taxon>Viridiplantae</taxon>
        <taxon>Streptophyta</taxon>
        <taxon>Embryophyta</taxon>
        <taxon>Tracheophyta</taxon>
        <taxon>Spermatophyta</taxon>
        <taxon>Magnoliopsida</taxon>
        <taxon>eudicotyledons</taxon>
        <taxon>Gunneridae</taxon>
        <taxon>Pentapetalae</taxon>
        <taxon>rosids</taxon>
        <taxon>fabids</taxon>
        <taxon>Fabales</taxon>
        <taxon>Fabaceae</taxon>
        <taxon>Caesalpinioideae</taxon>
        <taxon>Cassia clade</taxon>
        <taxon>Senna</taxon>
    </lineage>
</organism>
<feature type="compositionally biased region" description="Polar residues" evidence="1">
    <location>
        <begin position="1"/>
        <end position="13"/>
    </location>
</feature>
<proteinExistence type="predicted"/>
<sequence length="27" mass="2896">MPPKTTATSTQSQVEDEDGGYPNDNVN</sequence>
<comment type="caution">
    <text evidence="2">The sequence shown here is derived from an EMBL/GenBank/DDBJ whole genome shotgun (WGS) entry which is preliminary data.</text>
</comment>
<gene>
    <name evidence="2" type="ORF">G2W53_010920</name>
</gene>
<keyword evidence="3" id="KW-1185">Reference proteome</keyword>